<evidence type="ECO:0000313" key="2">
    <source>
        <dbReference type="EMBL" id="CUN19125.1"/>
    </source>
</evidence>
<reference evidence="2 4" key="3">
    <citation type="submission" date="2015-09" db="EMBL/GenBank/DDBJ databases">
        <authorList>
            <consortium name="Pathogen Informatics"/>
        </authorList>
    </citation>
    <scope>NUCLEOTIDE SEQUENCE [LARGE SCALE GENOMIC DNA]</scope>
    <source>
        <strain evidence="2 4">2789STDY5834959</strain>
    </source>
</reference>
<evidence type="ECO:0000313" key="1">
    <source>
        <dbReference type="EMBL" id="CBL38110.1"/>
    </source>
</evidence>
<name>D4MZR5_ANAHA</name>
<dbReference type="KEGG" id="bprl:CL2_11230"/>
<dbReference type="EMBL" id="CYXY01000032">
    <property type="protein sequence ID" value="CUN19125.1"/>
    <property type="molecule type" value="Genomic_DNA"/>
</dbReference>
<reference evidence="1 3" key="1">
    <citation type="submission" date="2010-03" db="EMBL/GenBank/DDBJ databases">
        <title>The genome sequence of Clostridiales sp. SSC/2.</title>
        <authorList>
            <consortium name="metaHIT consortium -- http://www.metahit.eu/"/>
            <person name="Pajon A."/>
            <person name="Turner K."/>
            <person name="Parkhill J."/>
            <person name="Duncan S."/>
            <person name="Flint H."/>
        </authorList>
    </citation>
    <scope>NUCLEOTIDE SEQUENCE [LARGE SCALE GENOMIC DNA]</scope>
    <source>
        <strain evidence="1 3">SSC/2</strain>
    </source>
</reference>
<dbReference type="Proteomes" id="UP000095553">
    <property type="component" value="Unassembled WGS sequence"/>
</dbReference>
<dbReference type="RefSeq" id="WP_009263873.1">
    <property type="nucleotide sequence ID" value="NC_021016.1"/>
</dbReference>
<reference evidence="1 3" key="2">
    <citation type="submission" date="2010-03" db="EMBL/GenBank/DDBJ databases">
        <authorList>
            <person name="Pajon A."/>
        </authorList>
    </citation>
    <scope>NUCLEOTIDE SEQUENCE [LARGE SCALE GENOMIC DNA]</scope>
    <source>
        <strain evidence="1 3">SSC/2</strain>
    </source>
</reference>
<evidence type="ECO:0000313" key="3">
    <source>
        <dbReference type="Proteomes" id="UP000008960"/>
    </source>
</evidence>
<evidence type="ECO:0000313" key="4">
    <source>
        <dbReference type="Proteomes" id="UP000095553"/>
    </source>
</evidence>
<dbReference type="Proteomes" id="UP000008960">
    <property type="component" value="Chromosome"/>
</dbReference>
<organism evidence="1 3">
    <name type="scientific">Anaerostipes hadrus</name>
    <dbReference type="NCBI Taxonomy" id="649756"/>
    <lineage>
        <taxon>Bacteria</taxon>
        <taxon>Bacillati</taxon>
        <taxon>Bacillota</taxon>
        <taxon>Clostridia</taxon>
        <taxon>Lachnospirales</taxon>
        <taxon>Lachnospiraceae</taxon>
        <taxon>Anaerostipes</taxon>
    </lineage>
</organism>
<accession>D4MZR5</accession>
<gene>
    <name evidence="1" type="ORF">CL2_11230</name>
    <name evidence="2" type="ORF">ERS852571_03092</name>
</gene>
<dbReference type="EMBL" id="FP929061">
    <property type="protein sequence ID" value="CBL38110.1"/>
    <property type="molecule type" value="Genomic_DNA"/>
</dbReference>
<protein>
    <submittedName>
        <fullName evidence="1">Uncharacterized protein</fullName>
    </submittedName>
</protein>
<sequence length="222" mass="26366">MNKELCFILDNKNIYLDHILVDYEYVPIFFLCKDDECQYYLALCTDIENGEYIVVKISLLSVYNLLHGNIAMRDVILNQKIFWKVVSGDEIKNDIVNEYPIDYINHQDLPEKDAKFKILQKHIKEYVQKFDKEFFASEQYDKEKSIKLNLEDIICDEELANIKCKTYFLKQTKHEIDIKEPKQKFPYSNKDDSVSSLINEEYSYRENNSNIDICETKISYAA</sequence>
<dbReference type="AlphaFoldDB" id="D4MZR5"/>
<dbReference type="PATRIC" id="fig|245018.3.peg.1359"/>
<proteinExistence type="predicted"/>